<sequence>MCLPVVSATLPQKQKLSLNPDGAQLSFTCVFSKCLGAVAKTASALEPKAHVSLERCQPEAACGESPGRRRVRRCGPHAGCCLRSGSRQPSPL</sequence>
<keyword evidence="2" id="KW-1185">Reference proteome</keyword>
<evidence type="ECO:0000313" key="2">
    <source>
        <dbReference type="Proteomes" id="UP001176941"/>
    </source>
</evidence>
<evidence type="ECO:0000313" key="1">
    <source>
        <dbReference type="EMBL" id="CAI9156145.1"/>
    </source>
</evidence>
<reference evidence="1" key="1">
    <citation type="submission" date="2023-04" db="EMBL/GenBank/DDBJ databases">
        <authorList>
            <consortium name="ELIXIR-Norway"/>
        </authorList>
    </citation>
    <scope>NUCLEOTIDE SEQUENCE [LARGE SCALE GENOMIC DNA]</scope>
</reference>
<name>A0ABN8Y3G9_RANTA</name>
<dbReference type="EMBL" id="OX459949">
    <property type="protein sequence ID" value="CAI9156145.1"/>
    <property type="molecule type" value="Genomic_DNA"/>
</dbReference>
<gene>
    <name evidence="1" type="ORF">MRATA1EN1_LOCUS5107</name>
</gene>
<protein>
    <submittedName>
        <fullName evidence="1">Uncharacterized protein</fullName>
    </submittedName>
</protein>
<organism evidence="1 2">
    <name type="scientific">Rangifer tarandus platyrhynchus</name>
    <name type="common">Svalbard reindeer</name>
    <dbReference type="NCBI Taxonomy" id="3082113"/>
    <lineage>
        <taxon>Eukaryota</taxon>
        <taxon>Metazoa</taxon>
        <taxon>Chordata</taxon>
        <taxon>Craniata</taxon>
        <taxon>Vertebrata</taxon>
        <taxon>Euteleostomi</taxon>
        <taxon>Mammalia</taxon>
        <taxon>Eutheria</taxon>
        <taxon>Laurasiatheria</taxon>
        <taxon>Artiodactyla</taxon>
        <taxon>Ruminantia</taxon>
        <taxon>Pecora</taxon>
        <taxon>Cervidae</taxon>
        <taxon>Odocoileinae</taxon>
        <taxon>Rangifer</taxon>
    </lineage>
</organism>
<proteinExistence type="predicted"/>
<dbReference type="Proteomes" id="UP001176941">
    <property type="component" value="Chromosome 13"/>
</dbReference>
<accession>A0ABN8Y3G9</accession>